<evidence type="ECO:0000313" key="1">
    <source>
        <dbReference type="EMBL" id="EEF92134.1"/>
    </source>
</evidence>
<dbReference type="AlphaFoldDB" id="E2N7I5"/>
<proteinExistence type="predicted"/>
<reference evidence="1 2" key="1">
    <citation type="submission" date="2008-12" db="EMBL/GenBank/DDBJ databases">
        <authorList>
            <person name="Fulton L."/>
            <person name="Clifton S."/>
            <person name="Fulton B."/>
            <person name="Xu J."/>
            <person name="Minx P."/>
            <person name="Pepin K.H."/>
            <person name="Johnson M."/>
            <person name="Bhonagiri V."/>
            <person name="Nash W.E."/>
            <person name="Mardis E.R."/>
            <person name="Wilson R.K."/>
        </authorList>
    </citation>
    <scope>NUCLEOTIDE SEQUENCE [LARGE SCALE GENOMIC DNA]</scope>
    <source>
        <strain evidence="1 2">DSM 14838</strain>
    </source>
</reference>
<dbReference type="EMBL" id="ACCH01000017">
    <property type="protein sequence ID" value="EEF92134.1"/>
    <property type="molecule type" value="Genomic_DNA"/>
</dbReference>
<organism evidence="1 2">
    <name type="scientific">Bacteroides cellulosilyticus DSM 14838</name>
    <dbReference type="NCBI Taxonomy" id="537012"/>
    <lineage>
        <taxon>Bacteria</taxon>
        <taxon>Pseudomonadati</taxon>
        <taxon>Bacteroidota</taxon>
        <taxon>Bacteroidia</taxon>
        <taxon>Bacteroidales</taxon>
        <taxon>Bacteroidaceae</taxon>
        <taxon>Bacteroides</taxon>
    </lineage>
</organism>
<sequence length="166" mass="19511">KRMIDNGRKRIIPNEVLLPEVARLISEGHTVTLTVRGNSMNPFLVDRRDRIILGPFTDDDLQPGVAVLARDTNGRIIFHRIIHRNGQELTLLGDGNIRITEQTNIANVMGVMIAAIRKEKEYPCNDRVWQRYSFWWMKLTPVRRWLLAIFRRRKIFHPQMTRITQD</sequence>
<dbReference type="SUPFAM" id="SSF51306">
    <property type="entry name" value="LexA/Signal peptidase"/>
    <property type="match status" value="1"/>
</dbReference>
<protein>
    <submittedName>
        <fullName evidence="1">Peptidase S24-like protein</fullName>
    </submittedName>
</protein>
<dbReference type="Gene3D" id="2.10.109.10">
    <property type="entry name" value="Umud Fragment, subunit A"/>
    <property type="match status" value="1"/>
</dbReference>
<evidence type="ECO:0000313" key="2">
    <source>
        <dbReference type="Proteomes" id="UP000003711"/>
    </source>
</evidence>
<name>E2N7I5_9BACE</name>
<reference evidence="1 2" key="2">
    <citation type="submission" date="2009-01" db="EMBL/GenBank/DDBJ databases">
        <title>Draft genome sequence of Bacteroides cellulosilyticus (DSM 14838).</title>
        <authorList>
            <person name="Sudarsanam P."/>
            <person name="Ley R."/>
            <person name="Guruge J."/>
            <person name="Turnbaugh P.J."/>
            <person name="Mahowald M."/>
            <person name="Liep D."/>
            <person name="Gordon J."/>
        </authorList>
    </citation>
    <scope>NUCLEOTIDE SEQUENCE [LARGE SCALE GENOMIC DNA]</scope>
    <source>
        <strain evidence="1 2">DSM 14838</strain>
    </source>
</reference>
<dbReference type="HOGENOM" id="CLU_1597865_0_0_10"/>
<dbReference type="InterPro" id="IPR036286">
    <property type="entry name" value="LexA/Signal_pep-like_sf"/>
</dbReference>
<gene>
    <name evidence="1" type="ORF">BACCELL_00228</name>
</gene>
<dbReference type="CDD" id="cd06462">
    <property type="entry name" value="Peptidase_S24_S26"/>
    <property type="match status" value="1"/>
</dbReference>
<dbReference type="Proteomes" id="UP000003711">
    <property type="component" value="Unassembled WGS sequence"/>
</dbReference>
<feature type="non-terminal residue" evidence="1">
    <location>
        <position position="1"/>
    </location>
</feature>
<accession>E2N7I5</accession>
<comment type="caution">
    <text evidence="1">The sequence shown here is derived from an EMBL/GenBank/DDBJ whole genome shotgun (WGS) entry which is preliminary data.</text>
</comment>